<dbReference type="Pfam" id="PF00874">
    <property type="entry name" value="PRD"/>
    <property type="match status" value="2"/>
</dbReference>
<dbReference type="InterPro" id="IPR002178">
    <property type="entry name" value="PTS_EIIA_type-2_dom"/>
</dbReference>
<keyword evidence="3" id="KW-0010">Activator</keyword>
<evidence type="ECO:0000256" key="2">
    <source>
        <dbReference type="ARBA" id="ARBA00023015"/>
    </source>
</evidence>
<keyword evidence="1" id="KW-0677">Repeat</keyword>
<dbReference type="EMBL" id="FQZY01000022">
    <property type="protein sequence ID" value="SHJ92110.1"/>
    <property type="molecule type" value="Genomic_DNA"/>
</dbReference>
<evidence type="ECO:0000259" key="5">
    <source>
        <dbReference type="PROSITE" id="PS51099"/>
    </source>
</evidence>
<evidence type="ECO:0000313" key="7">
    <source>
        <dbReference type="EMBL" id="SHJ92110.1"/>
    </source>
</evidence>
<dbReference type="InterPro" id="IPR050661">
    <property type="entry name" value="BglG_antiterminators"/>
</dbReference>
<dbReference type="PANTHER" id="PTHR30185:SF18">
    <property type="entry name" value="TRANSCRIPTIONAL REGULATOR MTLR"/>
    <property type="match status" value="1"/>
</dbReference>
<dbReference type="OrthoDB" id="3175596at2"/>
<feature type="domain" description="PTS EIIB type-2" evidence="5">
    <location>
        <begin position="399"/>
        <end position="488"/>
    </location>
</feature>
<dbReference type="InterPro" id="IPR011608">
    <property type="entry name" value="PRD"/>
</dbReference>
<dbReference type="InterPro" id="IPR016152">
    <property type="entry name" value="PTrfase/Anion_transptr"/>
</dbReference>
<evidence type="ECO:0000313" key="8">
    <source>
        <dbReference type="Proteomes" id="UP000184301"/>
    </source>
</evidence>
<feature type="domain" description="PRD" evidence="6">
    <location>
        <begin position="285"/>
        <end position="392"/>
    </location>
</feature>
<dbReference type="PROSITE" id="PS51099">
    <property type="entry name" value="PTS_EIIB_TYPE_2"/>
    <property type="match status" value="1"/>
</dbReference>
<sequence>MNFTPRQVQILFLLIKSSRTISKEELSENLQISKRTLFRELKGLDKELEKYSLYLDTQSKKGLILSGEKENKEEFLSCLEKLQSFEPRNRKERQKKLLGMLIQNQDVQKTFYYAQQLGVSEATINHDLEDLQPWFDKSGIHLVKRTGYGVAMEYEEADFRRLIMTYIQEYPEEKIQDSTLEETLKVSLADLSEKLMEQFTVESVKGLLVFLEIAVDRIKNGHHLKECAGGQCEDEIFRIAGEIAERLETSFSITCSLAERQALHIFLKSAKRQLSSSDEYVEVRGENISLREIVYHLTDVFGPELSFELKTDEVFIDGLMTHLRPAVTRMLHGIPVQNTLLKEVQTIYPDVYERSGEAAKILGECLNCEVSEEETGYLAMHFGGAIVRLREKNRKKRRVDIGVMCASGIGISNLIASRLLQYFGNRIHTKILTIRELPKLSKREIDFIVSSFDVKSDKVPVIQVEPFMKKHDFELIDRYVESLAVREKVAESKESRGTVIHTILQITKEVDSILADFRFFRADKGCSFDAIISQIGEILGRTESDQLEIAKDLREREALSTQVIPEYEIVFLHCRTDAVADSKMIILLPEGNRFEDPYFFGAQAMVVMLINKKDERETLAISAISNAVFSEDDFLEDIKSGEEKRVQQQIEKVLDNFLQKNVNEIYEQ</sequence>
<dbReference type="Proteomes" id="UP000184301">
    <property type="component" value="Unassembled WGS sequence"/>
</dbReference>
<dbReference type="Gene3D" id="1.10.10.10">
    <property type="entry name" value="Winged helix-like DNA-binding domain superfamily/Winged helix DNA-binding domain"/>
    <property type="match status" value="2"/>
</dbReference>
<gene>
    <name evidence="7" type="ORF">SAMN02745243_01737</name>
</gene>
<dbReference type="Pfam" id="PF05043">
    <property type="entry name" value="Mga"/>
    <property type="match status" value="1"/>
</dbReference>
<dbReference type="AlphaFoldDB" id="A0A1M6N8Q2"/>
<dbReference type="InterPro" id="IPR007737">
    <property type="entry name" value="Mga_HTH"/>
</dbReference>
<accession>A0A1M6N8Q2</accession>
<dbReference type="Pfam" id="PF00359">
    <property type="entry name" value="PTS_EIIA_2"/>
    <property type="match status" value="1"/>
</dbReference>
<dbReference type="CDD" id="cd05568">
    <property type="entry name" value="PTS_IIB_bgl_like"/>
    <property type="match status" value="1"/>
</dbReference>
<reference evidence="7 8" key="1">
    <citation type="submission" date="2016-11" db="EMBL/GenBank/DDBJ databases">
        <authorList>
            <person name="Jaros S."/>
            <person name="Januszkiewicz K."/>
            <person name="Wedrychowicz H."/>
        </authorList>
    </citation>
    <scope>NUCLEOTIDE SEQUENCE [LARGE SCALE GENOMIC DNA]</scope>
    <source>
        <strain evidence="7 8">DSM 15480</strain>
    </source>
</reference>
<evidence type="ECO:0000259" key="6">
    <source>
        <dbReference type="PROSITE" id="PS51372"/>
    </source>
</evidence>
<dbReference type="STRING" id="1121950.SAMN02745243_01737"/>
<organism evidence="7 8">
    <name type="scientific">Hespellia stercorisuis DSM 15480</name>
    <dbReference type="NCBI Taxonomy" id="1121950"/>
    <lineage>
        <taxon>Bacteria</taxon>
        <taxon>Bacillati</taxon>
        <taxon>Bacillota</taxon>
        <taxon>Clostridia</taxon>
        <taxon>Lachnospirales</taxon>
        <taxon>Lachnospiraceae</taxon>
        <taxon>Hespellia</taxon>
    </lineage>
</organism>
<dbReference type="Gene3D" id="3.40.930.10">
    <property type="entry name" value="Mannitol-specific EII, Chain A"/>
    <property type="match status" value="1"/>
</dbReference>
<protein>
    <submittedName>
        <fullName evidence="7">Mannitol operon transcriptional antiterminator</fullName>
    </submittedName>
</protein>
<dbReference type="GO" id="GO:0009401">
    <property type="term" value="P:phosphoenolpyruvate-dependent sugar phosphotransferase system"/>
    <property type="evidence" value="ECO:0007669"/>
    <property type="project" value="InterPro"/>
</dbReference>
<dbReference type="InterPro" id="IPR013011">
    <property type="entry name" value="PTS_EIIB_2"/>
</dbReference>
<dbReference type="Gene3D" id="1.10.1790.10">
    <property type="entry name" value="PRD domain"/>
    <property type="match status" value="1"/>
</dbReference>
<evidence type="ECO:0000256" key="3">
    <source>
        <dbReference type="ARBA" id="ARBA00023159"/>
    </source>
</evidence>
<dbReference type="PROSITE" id="PS51372">
    <property type="entry name" value="PRD_2"/>
    <property type="match status" value="1"/>
</dbReference>
<evidence type="ECO:0000256" key="1">
    <source>
        <dbReference type="ARBA" id="ARBA00022737"/>
    </source>
</evidence>
<evidence type="ECO:0000256" key="4">
    <source>
        <dbReference type="ARBA" id="ARBA00023163"/>
    </source>
</evidence>
<dbReference type="GO" id="GO:0008982">
    <property type="term" value="F:protein-N(PI)-phosphohistidine-sugar phosphotransferase activity"/>
    <property type="evidence" value="ECO:0007669"/>
    <property type="project" value="InterPro"/>
</dbReference>
<proteinExistence type="predicted"/>
<keyword evidence="4" id="KW-0804">Transcription</keyword>
<name>A0A1M6N8Q2_9FIRM</name>
<dbReference type="SUPFAM" id="SSF63520">
    <property type="entry name" value="PTS-regulatory domain, PRD"/>
    <property type="match status" value="1"/>
</dbReference>
<dbReference type="Gene3D" id="3.40.50.2300">
    <property type="match status" value="1"/>
</dbReference>
<keyword evidence="8" id="KW-1185">Reference proteome</keyword>
<dbReference type="InterPro" id="IPR036634">
    <property type="entry name" value="PRD_sf"/>
</dbReference>
<dbReference type="InterPro" id="IPR036388">
    <property type="entry name" value="WH-like_DNA-bd_sf"/>
</dbReference>
<dbReference type="InterPro" id="IPR036390">
    <property type="entry name" value="WH_DNA-bd_sf"/>
</dbReference>
<dbReference type="SUPFAM" id="SSF46785">
    <property type="entry name" value="Winged helix' DNA-binding domain"/>
    <property type="match status" value="1"/>
</dbReference>
<keyword evidence="2" id="KW-0805">Transcription regulation</keyword>
<dbReference type="PANTHER" id="PTHR30185">
    <property type="entry name" value="CRYPTIC BETA-GLUCOSIDE BGL OPERON ANTITERMINATOR"/>
    <property type="match status" value="1"/>
</dbReference>
<dbReference type="RefSeq" id="WP_073108614.1">
    <property type="nucleotide sequence ID" value="NZ_FQZY01000022.1"/>
</dbReference>
<dbReference type="GO" id="GO:0006355">
    <property type="term" value="P:regulation of DNA-templated transcription"/>
    <property type="evidence" value="ECO:0007669"/>
    <property type="project" value="InterPro"/>
</dbReference>